<keyword evidence="1" id="KW-0106">Calcium</keyword>
<dbReference type="InterPro" id="IPR011992">
    <property type="entry name" value="EF-hand-dom_pair"/>
</dbReference>
<dbReference type="SUPFAM" id="SSF101447">
    <property type="entry name" value="Formin homology 2 domain (FH2 domain)"/>
    <property type="match status" value="1"/>
</dbReference>
<dbReference type="PROSITE" id="PS00018">
    <property type="entry name" value="EF_HAND_1"/>
    <property type="match status" value="1"/>
</dbReference>
<feature type="domain" description="EF-hand" evidence="4">
    <location>
        <begin position="1181"/>
        <end position="1216"/>
    </location>
</feature>
<evidence type="ECO:0000256" key="2">
    <source>
        <dbReference type="SAM" id="Coils"/>
    </source>
</evidence>
<proteinExistence type="predicted"/>
<reference evidence="5" key="1">
    <citation type="submission" date="2021-01" db="EMBL/GenBank/DDBJ databases">
        <authorList>
            <person name="Corre E."/>
            <person name="Pelletier E."/>
            <person name="Niang G."/>
            <person name="Scheremetjew M."/>
            <person name="Finn R."/>
            <person name="Kale V."/>
            <person name="Holt S."/>
            <person name="Cochrane G."/>
            <person name="Meng A."/>
            <person name="Brown T."/>
            <person name="Cohen L."/>
        </authorList>
    </citation>
    <scope>NUCLEOTIDE SEQUENCE</scope>
</reference>
<protein>
    <recommendedName>
        <fullName evidence="4">EF-hand domain-containing protein</fullName>
    </recommendedName>
</protein>
<organism evidence="5">
    <name type="scientific">Noctiluca scintillans</name>
    <name type="common">Sea sparkle</name>
    <name type="synonym">Red tide dinoflagellate</name>
    <dbReference type="NCBI Taxonomy" id="2966"/>
    <lineage>
        <taxon>Eukaryota</taxon>
        <taxon>Sar</taxon>
        <taxon>Alveolata</taxon>
        <taxon>Dinophyceae</taxon>
        <taxon>Noctilucales</taxon>
        <taxon>Noctilucaceae</taxon>
        <taxon>Noctiluca</taxon>
    </lineage>
</organism>
<dbReference type="InterPro" id="IPR042201">
    <property type="entry name" value="FH2_Formin_sf"/>
</dbReference>
<feature type="compositionally biased region" description="Pro residues" evidence="3">
    <location>
        <begin position="496"/>
        <end position="510"/>
    </location>
</feature>
<evidence type="ECO:0000256" key="3">
    <source>
        <dbReference type="SAM" id="MobiDB-lite"/>
    </source>
</evidence>
<feature type="compositionally biased region" description="Pro residues" evidence="3">
    <location>
        <begin position="528"/>
        <end position="540"/>
    </location>
</feature>
<dbReference type="InterPro" id="IPR018247">
    <property type="entry name" value="EF_Hand_1_Ca_BS"/>
</dbReference>
<dbReference type="GO" id="GO:0005884">
    <property type="term" value="C:actin filament"/>
    <property type="evidence" value="ECO:0007669"/>
    <property type="project" value="TreeGrafter"/>
</dbReference>
<accession>A0A7S1F418</accession>
<dbReference type="PANTHER" id="PTHR45691">
    <property type="entry name" value="PROTEIN DIAPHANOUS"/>
    <property type="match status" value="1"/>
</dbReference>
<evidence type="ECO:0000259" key="4">
    <source>
        <dbReference type="PROSITE" id="PS50222"/>
    </source>
</evidence>
<dbReference type="Pfam" id="PF00036">
    <property type="entry name" value="EF-hand_1"/>
    <property type="match status" value="1"/>
</dbReference>
<feature type="coiled-coil region" evidence="2">
    <location>
        <begin position="56"/>
        <end position="118"/>
    </location>
</feature>
<dbReference type="InterPro" id="IPR002048">
    <property type="entry name" value="EF_hand_dom"/>
</dbReference>
<feature type="region of interest" description="Disordered" evidence="3">
    <location>
        <begin position="1"/>
        <end position="20"/>
    </location>
</feature>
<sequence>MEGRSPSDSTCDEVQVDAERAPESLDEALAIITCLKEKMLAKPACESPSESLPEPMAEASLKVTSLTKDLEESKKALEDSQTKVASLETKMREELGSLSEMREELTKLKAAMKADSESKVVEETKAANKRVSVLRPGEKSPRMSGTSSLSLQVPGLMFGGRRPSAVRASFCVGSMSTVADFVFEDPFLKSLEAEEKTIMQSLEVAQTNFETLMDKADFKGGVMQWTSTPLLQNFTDDMSEALDLVRSGGGGLSSLSQLFNDSNMTLVLDTVPTAEEQYNEFIRDHLGILEGSVGTITEWSKIPKARWLHTVNDQEVSPGVEVDEFMFGGQWQVKKGFTLNFMRRVPPHLKDLVAKLSDLVTRVNEKLMDNEEVLLPTQGPNIKATSATEGHVAAWKARLTWDVEYTKFRTDVLQPFRDAVDKYLDVADIQANFAEAYLDFLDNGPGENAWSGVAEAAPTGKGGKGPPPPAGKGGKGPPPPAGKGGPPPQAGKGGKGPPPPAGKGGPPPPAGKGGKGPPAPAGKSAGKGPPPPGGKGPPAPAKGAGKGPPPPGGKGPPAPAKGGGKGPPAPGGKGPPAPAKGSGKGPPAPAGGKGKSPAAASGKGGAPGGGASGGAAPTDAVRRRAQTRDFKQLFGGIRSPKGDMLRATGGKTENTYLAKMEEKAAEMPCIKEAFGGTGTLLLHASIGEVASKSGVKKTKKVDPSAAEGEEKKETLDQIIVGEKGPFGDIRRMAGDRRFKKFRAVDPSYEGGGLIVPDEGDPIRPLFELGKSLACLDGSVIQRFMEEELIEADNFLPAIELSGDQEKNSEELAKIESVFMSNEESKKLLGYVDSNQIAKLDTLERLVIPFAYVPHVGKKAALIVVGQKALELEKVARLNIHKVLAACKSFMNSAKLLELCSVMLQMANYVAHFGETNTQNMGFSLTQIQEYATYKLGKCTFINMVAIFLLNISETRKRNKHPEPTEKLRPSSKKIARVPMGKSCTNAEDASFIDLLEEEMLLVRQVYEQGTSKSELQGLSVEAAGMLKIVAQIKEKEFFGMDAPNEKLSVPGRYAELDAWARGRRRLQDIKKGLENLCSFINDSMETLSTTETELQQFAALKPKECKQQGYFEIFGTVCKFVDQLKSEWSGLVGKQAGEVVRAVVAAEPLRMMFESEPENEAFEIWQDKSRAGRLQKYDEKLREAELRGMFQLFDPDGNGEVDVEELKVTMQALHVPMPDDEEVLYQFVTRYSEEDNGIIDIQGFQRFIDARIKFTFDRFCRDGDGITFEDLERVAQERGIDATDGELLEMLNFLATGAGKKNRDNVVTAHDFAHIILSRLDPKAVQVADACARRTTLRRAPSKFFMEAE</sequence>
<dbReference type="EMBL" id="HBFQ01022659">
    <property type="protein sequence ID" value="CAD8841580.1"/>
    <property type="molecule type" value="Transcribed_RNA"/>
</dbReference>
<feature type="compositionally biased region" description="Pro residues" evidence="3">
    <location>
        <begin position="547"/>
        <end position="559"/>
    </location>
</feature>
<feature type="compositionally biased region" description="Pro residues" evidence="3">
    <location>
        <begin position="465"/>
        <end position="489"/>
    </location>
</feature>
<dbReference type="InterPro" id="IPR051412">
    <property type="entry name" value="Formin_Homology_Diaphanous_sf"/>
</dbReference>
<gene>
    <name evidence="5" type="ORF">NSCI0253_LOCUS15928</name>
</gene>
<dbReference type="Gene3D" id="1.10.238.10">
    <property type="entry name" value="EF-hand"/>
    <property type="match status" value="1"/>
</dbReference>
<feature type="compositionally biased region" description="Gly residues" evidence="3">
    <location>
        <begin position="602"/>
        <end position="613"/>
    </location>
</feature>
<dbReference type="SMART" id="SM00054">
    <property type="entry name" value="EFh"/>
    <property type="match status" value="1"/>
</dbReference>
<name>A0A7S1F418_NOCSC</name>
<dbReference type="SUPFAM" id="SSF47473">
    <property type="entry name" value="EF-hand"/>
    <property type="match status" value="1"/>
</dbReference>
<dbReference type="PANTHER" id="PTHR45691:SF6">
    <property type="entry name" value="PROTEIN DIAPHANOUS"/>
    <property type="match status" value="1"/>
</dbReference>
<dbReference type="GO" id="GO:0005509">
    <property type="term" value="F:calcium ion binding"/>
    <property type="evidence" value="ECO:0007669"/>
    <property type="project" value="InterPro"/>
</dbReference>
<evidence type="ECO:0000313" key="5">
    <source>
        <dbReference type="EMBL" id="CAD8841580.1"/>
    </source>
</evidence>
<dbReference type="PROSITE" id="PS50222">
    <property type="entry name" value="EF_HAND_2"/>
    <property type="match status" value="1"/>
</dbReference>
<dbReference type="Gene3D" id="1.20.58.2220">
    <property type="entry name" value="Formin, FH2 domain"/>
    <property type="match status" value="1"/>
</dbReference>
<feature type="region of interest" description="Disordered" evidence="3">
    <location>
        <begin position="449"/>
        <end position="622"/>
    </location>
</feature>
<evidence type="ECO:0000256" key="1">
    <source>
        <dbReference type="ARBA" id="ARBA00022837"/>
    </source>
</evidence>
<dbReference type="GO" id="GO:0030041">
    <property type="term" value="P:actin filament polymerization"/>
    <property type="evidence" value="ECO:0007669"/>
    <property type="project" value="TreeGrafter"/>
</dbReference>
<feature type="compositionally biased region" description="Pro residues" evidence="3">
    <location>
        <begin position="567"/>
        <end position="578"/>
    </location>
</feature>
<keyword evidence="2" id="KW-0175">Coiled coil</keyword>